<dbReference type="RefSeq" id="WP_239676430.1">
    <property type="nucleotide sequence ID" value="NZ_CP070499.1"/>
</dbReference>
<dbReference type="AlphaFoldDB" id="A0A895YDQ1"/>
<proteinExistence type="predicted"/>
<dbReference type="EMBL" id="CP070499">
    <property type="protein sequence ID" value="QSB14302.1"/>
    <property type="molecule type" value="Genomic_DNA"/>
</dbReference>
<reference evidence="2" key="1">
    <citation type="submission" date="2021-02" db="EMBL/GenBank/DDBJ databases">
        <title>Natrosporangium hydrolyticum gen. nov., sp. nov, a haloalkaliphilic actinobacterium from a soda solonchak soil.</title>
        <authorList>
            <person name="Sorokin D.Y."/>
            <person name="Khijniak T.V."/>
            <person name="Zakharycheva A.P."/>
            <person name="Boueva O.V."/>
            <person name="Ariskina E.V."/>
            <person name="Hahnke R.L."/>
            <person name="Bunk B."/>
            <person name="Sproer C."/>
            <person name="Schumann P."/>
            <person name="Evtushenko L.I."/>
            <person name="Kublanov I.V."/>
        </authorList>
    </citation>
    <scope>NUCLEOTIDE SEQUENCE</scope>
    <source>
        <strain evidence="2">DSM 106523</strain>
    </source>
</reference>
<organism evidence="2 3">
    <name type="scientific">Natronosporangium hydrolyticum</name>
    <dbReference type="NCBI Taxonomy" id="2811111"/>
    <lineage>
        <taxon>Bacteria</taxon>
        <taxon>Bacillati</taxon>
        <taxon>Actinomycetota</taxon>
        <taxon>Actinomycetes</taxon>
        <taxon>Micromonosporales</taxon>
        <taxon>Micromonosporaceae</taxon>
        <taxon>Natronosporangium</taxon>
    </lineage>
</organism>
<gene>
    <name evidence="2" type="ORF">JQS43_22805</name>
</gene>
<name>A0A895YDQ1_9ACTN</name>
<evidence type="ECO:0000313" key="3">
    <source>
        <dbReference type="Proteomes" id="UP000662857"/>
    </source>
</evidence>
<dbReference type="InterPro" id="IPR036366">
    <property type="entry name" value="PGBDSf"/>
</dbReference>
<evidence type="ECO:0000313" key="2">
    <source>
        <dbReference type="EMBL" id="QSB14302.1"/>
    </source>
</evidence>
<dbReference type="Proteomes" id="UP000662857">
    <property type="component" value="Chromosome"/>
</dbReference>
<dbReference type="KEGG" id="nhy:JQS43_22805"/>
<evidence type="ECO:0000259" key="1">
    <source>
        <dbReference type="Pfam" id="PF01471"/>
    </source>
</evidence>
<sequence length="234" mass="24751">MAQLQRLLASQGFWSESADGSFDYRLYWAVRAWQRNLGVVDDGRVRAGDVVFVPRLPAKLALDEEVQVGTVLTGVEPLIHVLPEKPTFTIQLPEGQARLVQLGMAVTIHHESGSEWQAEIIDIRVTDEGQRSASLAGLAGRPVCGDECDVLPLSEETLLPSTIEVIAPVQGVAVPASAVVTTATGETVVVMESGDLQQVTVVAAAAGMAVVEGIELGDLVRAPGTDPAQLEVAP</sequence>
<protein>
    <submittedName>
        <fullName evidence="2">Peptidoglycan-binding protein</fullName>
    </submittedName>
</protein>
<accession>A0A895YDQ1</accession>
<keyword evidence="3" id="KW-1185">Reference proteome</keyword>
<dbReference type="SUPFAM" id="SSF47090">
    <property type="entry name" value="PGBD-like"/>
    <property type="match status" value="1"/>
</dbReference>
<dbReference type="Gene3D" id="1.10.101.10">
    <property type="entry name" value="PGBD-like superfamily/PGBD"/>
    <property type="match status" value="1"/>
</dbReference>
<feature type="domain" description="Peptidoglycan binding-like" evidence="1">
    <location>
        <begin position="2"/>
        <end position="45"/>
    </location>
</feature>
<dbReference type="Pfam" id="PF01471">
    <property type="entry name" value="PG_binding_1"/>
    <property type="match status" value="1"/>
</dbReference>
<dbReference type="InterPro" id="IPR036365">
    <property type="entry name" value="PGBD-like_sf"/>
</dbReference>
<dbReference type="InterPro" id="IPR002477">
    <property type="entry name" value="Peptidoglycan-bd-like"/>
</dbReference>